<evidence type="ECO:0000313" key="3">
    <source>
        <dbReference type="Proteomes" id="UP000215459"/>
    </source>
</evidence>
<dbReference type="Proteomes" id="UP000215459">
    <property type="component" value="Unassembled WGS sequence"/>
</dbReference>
<name>A0A235B838_9BACL</name>
<feature type="compositionally biased region" description="Basic and acidic residues" evidence="1">
    <location>
        <begin position="9"/>
        <end position="22"/>
    </location>
</feature>
<reference evidence="2 3" key="1">
    <citation type="submission" date="2017-07" db="EMBL/GenBank/DDBJ databases">
        <title>The genome sequence of Paludifilum halophilum highlights mechanisms for microbial adaptation to high salt environemnts.</title>
        <authorList>
            <person name="Belbahri L."/>
        </authorList>
    </citation>
    <scope>NUCLEOTIDE SEQUENCE [LARGE SCALE GENOMIC DNA]</scope>
    <source>
        <strain evidence="2 3">DSM 102817</strain>
    </source>
</reference>
<evidence type="ECO:0000256" key="1">
    <source>
        <dbReference type="SAM" id="MobiDB-lite"/>
    </source>
</evidence>
<proteinExistence type="predicted"/>
<gene>
    <name evidence="2" type="ORF">CHM34_06335</name>
</gene>
<evidence type="ECO:0000313" key="2">
    <source>
        <dbReference type="EMBL" id="OYD08446.1"/>
    </source>
</evidence>
<sequence>MGFHTPFRCSDEPKALRVEPHPPENGLFHNASSAPSGNQVGRVVGRRRSFALRGAQVLPRSLRSPVSLCVFCKRSVTAYQPDHPQQGIKQIKVA</sequence>
<organism evidence="2 3">
    <name type="scientific">Paludifilum halophilum</name>
    <dbReference type="NCBI Taxonomy" id="1642702"/>
    <lineage>
        <taxon>Bacteria</taxon>
        <taxon>Bacillati</taxon>
        <taxon>Bacillota</taxon>
        <taxon>Bacilli</taxon>
        <taxon>Bacillales</taxon>
        <taxon>Thermoactinomycetaceae</taxon>
        <taxon>Paludifilum</taxon>
    </lineage>
</organism>
<comment type="caution">
    <text evidence="2">The sequence shown here is derived from an EMBL/GenBank/DDBJ whole genome shotgun (WGS) entry which is preliminary data.</text>
</comment>
<feature type="compositionally biased region" description="Polar residues" evidence="1">
    <location>
        <begin position="30"/>
        <end position="39"/>
    </location>
</feature>
<dbReference type="AlphaFoldDB" id="A0A235B838"/>
<protein>
    <submittedName>
        <fullName evidence="2">Uncharacterized protein</fullName>
    </submittedName>
</protein>
<accession>A0A235B838</accession>
<feature type="region of interest" description="Disordered" evidence="1">
    <location>
        <begin position="1"/>
        <end position="40"/>
    </location>
</feature>
<dbReference type="EMBL" id="NOWF01000003">
    <property type="protein sequence ID" value="OYD08446.1"/>
    <property type="molecule type" value="Genomic_DNA"/>
</dbReference>
<keyword evidence="3" id="KW-1185">Reference proteome</keyword>